<keyword evidence="2" id="KW-1185">Reference proteome</keyword>
<name>A0ACC1TBV7_9APHY</name>
<protein>
    <submittedName>
        <fullName evidence="1">Uncharacterized protein</fullName>
    </submittedName>
</protein>
<sequence>MQEVHEGFEFVMRPHARRTLATPASIRDMGNANNASIAESPSWNPGDLLMSASEVESRGKRSFSSFLSPSSIRKRSRHELANEPLQSPSGQQSSDIPNNAEAPRSTSFSGPLSDRVSTAPSSSADDLRLGSVSIGLQPSSSSSTSLVRQKEPVQQPHTGWEVSFKGEDEPTLRSGTEFGVATSSTDLGVDLRTSLNAKLLDGTNATSLVNSTSAISPVARDQFISHSVARTSARLKSSQFEQLAQASRQSESQFDYWVQCCKAEKDNTKYIDAILCTMQEVLDETPPGIDIHPLQRTMLELSQYCEVLPTSLYKPDAKRYSTDGPDSGGGFADVYRGRLGEQEIALKRLRTFEVVHNSQFWKVLVREALVWRQLHHPHVLPFLGFFKGPSTEECYLLSPWMENGSISMYLQRHDKVDPSRKYSWIQQVADGLSYLHENDIVHGDLRGHRPQANILLDRNYEANLADYDITTAQTPPGNEGAARWSPPEVLKGGRCQAAGDVYSFACVCLEIVTQAPPFAETKNDNQVIFDIRKGARLGWREIGDAALDGLSRIVTPAWAENPSERPSMRLLKDSLVSSSAVLTLADSS</sequence>
<accession>A0ACC1TBV7</accession>
<evidence type="ECO:0000313" key="2">
    <source>
        <dbReference type="Proteomes" id="UP001148662"/>
    </source>
</evidence>
<dbReference type="EMBL" id="JANHOG010000134">
    <property type="protein sequence ID" value="KAJ3557753.1"/>
    <property type="molecule type" value="Genomic_DNA"/>
</dbReference>
<proteinExistence type="predicted"/>
<reference evidence="1" key="1">
    <citation type="submission" date="2022-07" db="EMBL/GenBank/DDBJ databases">
        <title>Genome Sequence of Phlebia brevispora.</title>
        <authorList>
            <person name="Buettner E."/>
        </authorList>
    </citation>
    <scope>NUCLEOTIDE SEQUENCE</scope>
    <source>
        <strain evidence="1">MPL23</strain>
    </source>
</reference>
<gene>
    <name evidence="1" type="ORF">NM688_g1299</name>
</gene>
<evidence type="ECO:0000313" key="1">
    <source>
        <dbReference type="EMBL" id="KAJ3557753.1"/>
    </source>
</evidence>
<comment type="caution">
    <text evidence="1">The sequence shown here is derived from an EMBL/GenBank/DDBJ whole genome shotgun (WGS) entry which is preliminary data.</text>
</comment>
<dbReference type="Proteomes" id="UP001148662">
    <property type="component" value="Unassembled WGS sequence"/>
</dbReference>
<organism evidence="1 2">
    <name type="scientific">Phlebia brevispora</name>
    <dbReference type="NCBI Taxonomy" id="194682"/>
    <lineage>
        <taxon>Eukaryota</taxon>
        <taxon>Fungi</taxon>
        <taxon>Dikarya</taxon>
        <taxon>Basidiomycota</taxon>
        <taxon>Agaricomycotina</taxon>
        <taxon>Agaricomycetes</taxon>
        <taxon>Polyporales</taxon>
        <taxon>Meruliaceae</taxon>
        <taxon>Phlebia</taxon>
    </lineage>
</organism>